<dbReference type="Proteomes" id="UP000229344">
    <property type="component" value="Unassembled WGS sequence"/>
</dbReference>
<name>A0A2H0UDS4_9BACT</name>
<evidence type="ECO:0000256" key="6">
    <source>
        <dbReference type="ARBA" id="ARBA00022840"/>
    </source>
</evidence>
<dbReference type="InterPro" id="IPR036043">
    <property type="entry name" value="Phosphoglycerate_kinase_sf"/>
</dbReference>
<evidence type="ECO:0000256" key="7">
    <source>
        <dbReference type="PIRSR" id="PIRSR000724-2"/>
    </source>
</evidence>
<evidence type="ECO:0000313" key="9">
    <source>
        <dbReference type="EMBL" id="PIR84559.1"/>
    </source>
</evidence>
<evidence type="ECO:0000256" key="4">
    <source>
        <dbReference type="ARBA" id="ARBA00022741"/>
    </source>
</evidence>
<accession>A0A2H0UDS4</accession>
<dbReference type="PANTHER" id="PTHR11406:SF23">
    <property type="entry name" value="PHOSPHOGLYCERATE KINASE 1, CHLOROPLASTIC-RELATED"/>
    <property type="match status" value="1"/>
</dbReference>
<gene>
    <name evidence="9" type="primary">pgk</name>
    <name evidence="9" type="ORF">COU16_03210</name>
</gene>
<proteinExistence type="inferred from homology"/>
<comment type="catalytic activity">
    <reaction evidence="1 8">
        <text>(2R)-3-phosphoglycerate + ATP = (2R)-3-phospho-glyceroyl phosphate + ADP</text>
        <dbReference type="Rhea" id="RHEA:14801"/>
        <dbReference type="ChEBI" id="CHEBI:30616"/>
        <dbReference type="ChEBI" id="CHEBI:57604"/>
        <dbReference type="ChEBI" id="CHEBI:58272"/>
        <dbReference type="ChEBI" id="CHEBI:456216"/>
        <dbReference type="EC" id="2.7.2.3"/>
    </reaction>
</comment>
<protein>
    <recommendedName>
        <fullName evidence="2 8">Phosphoglycerate kinase</fullName>
        <ecNumber evidence="2 8">2.7.2.3</ecNumber>
    </recommendedName>
</protein>
<keyword evidence="4" id="KW-0547">Nucleotide-binding</keyword>
<keyword evidence="5 8" id="KW-0418">Kinase</keyword>
<dbReference type="EC" id="2.7.2.3" evidence="2 8"/>
<evidence type="ECO:0000256" key="3">
    <source>
        <dbReference type="ARBA" id="ARBA00022679"/>
    </source>
</evidence>
<evidence type="ECO:0000313" key="10">
    <source>
        <dbReference type="Proteomes" id="UP000229344"/>
    </source>
</evidence>
<dbReference type="GO" id="GO:0005524">
    <property type="term" value="F:ATP binding"/>
    <property type="evidence" value="ECO:0007669"/>
    <property type="project" value="UniProtKB-KW"/>
</dbReference>
<dbReference type="GO" id="GO:0006096">
    <property type="term" value="P:glycolytic process"/>
    <property type="evidence" value="ECO:0007669"/>
    <property type="project" value="InterPro"/>
</dbReference>
<comment type="caution">
    <text evidence="9">The sequence shown here is derived from an EMBL/GenBank/DDBJ whole genome shotgun (WGS) entry which is preliminary data.</text>
</comment>
<evidence type="ECO:0000256" key="1">
    <source>
        <dbReference type="ARBA" id="ARBA00000642"/>
    </source>
</evidence>
<dbReference type="Pfam" id="PF00162">
    <property type="entry name" value="PGK"/>
    <property type="match status" value="1"/>
</dbReference>
<dbReference type="GO" id="GO:0043531">
    <property type="term" value="F:ADP binding"/>
    <property type="evidence" value="ECO:0007669"/>
    <property type="project" value="TreeGrafter"/>
</dbReference>
<evidence type="ECO:0000256" key="2">
    <source>
        <dbReference type="ARBA" id="ARBA00013061"/>
    </source>
</evidence>
<feature type="binding site" evidence="7">
    <location>
        <position position="196"/>
    </location>
    <ligand>
        <name>ATP</name>
        <dbReference type="ChEBI" id="CHEBI:30616"/>
    </ligand>
</feature>
<dbReference type="GO" id="GO:0004618">
    <property type="term" value="F:phosphoglycerate kinase activity"/>
    <property type="evidence" value="ECO:0007669"/>
    <property type="project" value="UniProtKB-EC"/>
</dbReference>
<dbReference type="PANTHER" id="PTHR11406">
    <property type="entry name" value="PHOSPHOGLYCERATE KINASE"/>
    <property type="match status" value="1"/>
</dbReference>
<sequence>MDHKLPTLEDIPDLSGIKVLLRAPLNVPIKDGRVVNDFRLERTLKTVAYLTERGARVIMIGHIGREKVETLEPVHKALAEHITLAWCDEIMTPKMHAMADALHDGEVLLLENLRSHDGETANDPHFAAELASLAAVYVNDAFSVSHREHASVVGIPKLLPSYAGMTFMQEVTELGKARKPEHPSLFILGGAKFETKEPLIAEFLETYDRVFVGGAIANDFYKADGLEVGVSQVSKGVVPESVVHHPHISLPERVVVKKADGSRETKSFDAVEAEEAILDGVFPESLLAGVKTVLWNGPIGYYEGGYDEGTVATAMLLSKTGAYTVVGGGDTIAAIERLGLNDTFNFVSTAGGAMLTFLEEGTLPGIEALLKSK</sequence>
<organism evidence="9 10">
    <name type="scientific">Candidatus Kaiserbacteria bacterium CG10_big_fil_rev_8_21_14_0_10_47_16</name>
    <dbReference type="NCBI Taxonomy" id="1974608"/>
    <lineage>
        <taxon>Bacteria</taxon>
        <taxon>Candidatus Kaiseribacteriota</taxon>
    </lineage>
</organism>
<dbReference type="Gene3D" id="3.40.50.1260">
    <property type="entry name" value="Phosphoglycerate kinase, N-terminal domain"/>
    <property type="match status" value="2"/>
</dbReference>
<reference evidence="10" key="1">
    <citation type="submission" date="2017-09" db="EMBL/GenBank/DDBJ databases">
        <title>Depth-based differentiation of microbial function through sediment-hosted aquifers and enrichment of novel symbionts in the deep terrestrial subsurface.</title>
        <authorList>
            <person name="Probst A.J."/>
            <person name="Ladd B."/>
            <person name="Jarett J.K."/>
            <person name="Geller-Mcgrath D.E."/>
            <person name="Sieber C.M.K."/>
            <person name="Emerson J.B."/>
            <person name="Anantharaman K."/>
            <person name="Thomas B.C."/>
            <person name="Malmstrom R."/>
            <person name="Stieglmeier M."/>
            <person name="Klingl A."/>
            <person name="Woyke T."/>
            <person name="Ryan C.M."/>
            <person name="Banfield J.F."/>
        </authorList>
    </citation>
    <scope>NUCLEOTIDE SEQUENCE [LARGE SCALE GENOMIC DNA]</scope>
</reference>
<dbReference type="SUPFAM" id="SSF53748">
    <property type="entry name" value="Phosphoglycerate kinase"/>
    <property type="match status" value="1"/>
</dbReference>
<evidence type="ECO:0000256" key="8">
    <source>
        <dbReference type="RuleBase" id="RU000532"/>
    </source>
</evidence>
<feature type="binding site" evidence="7">
    <location>
        <position position="303"/>
    </location>
    <ligand>
        <name>ATP</name>
        <dbReference type="ChEBI" id="CHEBI:30616"/>
    </ligand>
</feature>
<dbReference type="GO" id="GO:0006094">
    <property type="term" value="P:gluconeogenesis"/>
    <property type="evidence" value="ECO:0007669"/>
    <property type="project" value="TreeGrafter"/>
</dbReference>
<keyword evidence="3 8" id="KW-0808">Transferase</keyword>
<comment type="similarity">
    <text evidence="8">Belongs to the phosphoglycerate kinase family.</text>
</comment>
<dbReference type="EMBL" id="PFBI01000006">
    <property type="protein sequence ID" value="PIR84559.1"/>
    <property type="molecule type" value="Genomic_DNA"/>
</dbReference>
<dbReference type="PIRSF" id="PIRSF000724">
    <property type="entry name" value="Pgk"/>
    <property type="match status" value="1"/>
</dbReference>
<dbReference type="PRINTS" id="PR00477">
    <property type="entry name" value="PHGLYCKINASE"/>
</dbReference>
<evidence type="ECO:0000256" key="5">
    <source>
        <dbReference type="ARBA" id="ARBA00022777"/>
    </source>
</evidence>
<feature type="binding site" evidence="7">
    <location>
        <begin position="328"/>
        <end position="331"/>
    </location>
    <ligand>
        <name>ATP</name>
        <dbReference type="ChEBI" id="CHEBI:30616"/>
    </ligand>
</feature>
<dbReference type="InterPro" id="IPR001576">
    <property type="entry name" value="Phosphoglycerate_kinase"/>
</dbReference>
<dbReference type="AlphaFoldDB" id="A0A2H0UDS4"/>
<keyword evidence="6 7" id="KW-0067">ATP-binding</keyword>
<dbReference type="InterPro" id="IPR015824">
    <property type="entry name" value="Phosphoglycerate_kinase_N"/>
</dbReference>
<dbReference type="GO" id="GO:0005829">
    <property type="term" value="C:cytosol"/>
    <property type="evidence" value="ECO:0007669"/>
    <property type="project" value="TreeGrafter"/>
</dbReference>